<evidence type="ECO:0000313" key="2">
    <source>
        <dbReference type="EMBL" id="MBC8529630.1"/>
    </source>
</evidence>
<name>A0A926CZJ8_9FIRM</name>
<proteinExistence type="predicted"/>
<evidence type="ECO:0000313" key="3">
    <source>
        <dbReference type="Proteomes" id="UP000654279"/>
    </source>
</evidence>
<dbReference type="Pfam" id="PF10694">
    <property type="entry name" value="DUF2500"/>
    <property type="match status" value="1"/>
</dbReference>
<keyword evidence="3" id="KW-1185">Reference proteome</keyword>
<keyword evidence="1" id="KW-0812">Transmembrane</keyword>
<keyword evidence="1" id="KW-1133">Transmembrane helix</keyword>
<accession>A0A926CZJ8</accession>
<dbReference type="EMBL" id="JACRSO010000003">
    <property type="protein sequence ID" value="MBC8529630.1"/>
    <property type="molecule type" value="Genomic_DNA"/>
</dbReference>
<dbReference type="RefSeq" id="WP_249285445.1">
    <property type="nucleotide sequence ID" value="NZ_JACRSO010000003.1"/>
</dbReference>
<feature type="transmembrane region" description="Helical" evidence="1">
    <location>
        <begin position="12"/>
        <end position="32"/>
    </location>
</feature>
<gene>
    <name evidence="2" type="ORF">H8699_09345</name>
</gene>
<keyword evidence="1" id="KW-0472">Membrane</keyword>
<organism evidence="2 3">
    <name type="scientific">Luoshenia tenuis</name>
    <dbReference type="NCBI Taxonomy" id="2763654"/>
    <lineage>
        <taxon>Bacteria</taxon>
        <taxon>Bacillati</taxon>
        <taxon>Bacillota</taxon>
        <taxon>Clostridia</taxon>
        <taxon>Christensenellales</taxon>
        <taxon>Christensenellaceae</taxon>
        <taxon>Luoshenia</taxon>
    </lineage>
</organism>
<comment type="caution">
    <text evidence="2">The sequence shown here is derived from an EMBL/GenBank/DDBJ whole genome shotgun (WGS) entry which is preliminary data.</text>
</comment>
<dbReference type="Proteomes" id="UP000654279">
    <property type="component" value="Unassembled WGS sequence"/>
</dbReference>
<dbReference type="Gene3D" id="2.40.50.660">
    <property type="match status" value="1"/>
</dbReference>
<dbReference type="InterPro" id="IPR019635">
    <property type="entry name" value="DUF2500"/>
</dbReference>
<reference evidence="2" key="1">
    <citation type="submission" date="2020-08" db="EMBL/GenBank/DDBJ databases">
        <title>Genome public.</title>
        <authorList>
            <person name="Liu C."/>
            <person name="Sun Q."/>
        </authorList>
    </citation>
    <scope>NUCLEOTIDE SEQUENCE</scope>
    <source>
        <strain evidence="2">NSJ-44</strain>
    </source>
</reference>
<protein>
    <submittedName>
        <fullName evidence="2">DUF2500 domain-containing protein</fullName>
    </submittedName>
</protein>
<dbReference type="AlphaFoldDB" id="A0A926CZJ8"/>
<evidence type="ECO:0000256" key="1">
    <source>
        <dbReference type="SAM" id="Phobius"/>
    </source>
</evidence>
<sequence length="122" mass="14174">MPFFESSRDLSIALFMMLFAAILGFSIIYVAARWLKDKRAPRIVVRAALSNKRAQEDYVYRQRNTAPGMRAQKRITYYVTFALESGGQIELRVSKPQYLKLKKGYKGTLTYQSARYIGFERD</sequence>